<evidence type="ECO:0000313" key="1">
    <source>
        <dbReference type="EMBL" id="USS94001.1"/>
    </source>
</evidence>
<geneLocation type="plasmid" evidence="1 2">
    <name>punnamed</name>
</geneLocation>
<dbReference type="RefSeq" id="WP_252780886.1">
    <property type="nucleotide sequence ID" value="NZ_CP097479.1"/>
</dbReference>
<gene>
    <name evidence="1" type="ORF">M8332_06855</name>
</gene>
<dbReference type="InterPro" id="IPR053738">
    <property type="entry name" value="Lambda_capsid_assembly"/>
</dbReference>
<dbReference type="InterPro" id="IPR005564">
    <property type="entry name" value="Major_capsid_GpE"/>
</dbReference>
<reference evidence="1" key="1">
    <citation type="submission" date="2022-05" db="EMBL/GenBank/DDBJ databases">
        <authorList>
            <person name="Oliphant S.A."/>
            <person name="Watson-Haigh N.S."/>
            <person name="Sumby K.M."/>
            <person name="Gardner J.M."/>
            <person name="Jiranek V."/>
        </authorList>
    </citation>
    <scope>NUCLEOTIDE SEQUENCE</scope>
    <source>
        <strain evidence="1">Ru20-1</strain>
        <plasmid evidence="1">punnamed</plasmid>
    </source>
</reference>
<proteinExistence type="predicted"/>
<protein>
    <submittedName>
        <fullName evidence="1">Major capsid protein</fullName>
    </submittedName>
</protein>
<sequence length="349" mass="38715">MQDIFSDITTANIASYWTTLTQNEAPFIGETLFPSVKQGSRDVTWYKGETAAASPLKASGYNAQTVDRDRQGFSERVTRTKFFKEGQKIDEQLRQQLLTVQNSPIPAQRDAILQHVFDDTTNLLRGASLIREITRMQVLRTGKFEIKSNGQDYKEDFEMNPSHIKSATKSWKDDGSPLDDFDNAISTITNDSGITPTRVLLNRNTFNVLVRNEEVKATILANNANTSAAAVPRSVVTGYMASEYGLTFQVYDKTYRDVDGTMKKFIPDGEVILIPDGDLGKTVFSPTPEETDLMASSNADVSIVDTGVAISNTVLNDPVTKRTKVSQQFTPTFEMIDGVYVLKAFPSNS</sequence>
<keyword evidence="1" id="KW-0614">Plasmid</keyword>
<accession>A0ABY5C6E7</accession>
<dbReference type="Pfam" id="PF03864">
    <property type="entry name" value="Phage_cap_E"/>
    <property type="match status" value="1"/>
</dbReference>
<dbReference type="Gene3D" id="3.90.1690.10">
    <property type="entry name" value="phage-related protein like domain"/>
    <property type="match status" value="1"/>
</dbReference>
<name>A0ABY5C6E7_9LACO</name>
<keyword evidence="2" id="KW-1185">Reference proteome</keyword>
<evidence type="ECO:0000313" key="2">
    <source>
        <dbReference type="Proteomes" id="UP001057532"/>
    </source>
</evidence>
<organism evidence="1 2">
    <name type="scientific">Fructilactobacillus ixorae</name>
    <dbReference type="NCBI Taxonomy" id="1750535"/>
    <lineage>
        <taxon>Bacteria</taxon>
        <taxon>Bacillati</taxon>
        <taxon>Bacillota</taxon>
        <taxon>Bacilli</taxon>
        <taxon>Lactobacillales</taxon>
        <taxon>Lactobacillaceae</taxon>
        <taxon>Fructilactobacillus</taxon>
    </lineage>
</organism>
<dbReference type="Proteomes" id="UP001057532">
    <property type="component" value="Plasmid punnamed"/>
</dbReference>
<dbReference type="EMBL" id="CP097479">
    <property type="protein sequence ID" value="USS94001.1"/>
    <property type="molecule type" value="Genomic_DNA"/>
</dbReference>